<dbReference type="KEGG" id="ccal:108628449"/>
<dbReference type="InterPro" id="IPR019775">
    <property type="entry name" value="WD40_repeat_CS"/>
</dbReference>
<organism evidence="4 5">
    <name type="scientific">Ceratina calcarata</name>
    <dbReference type="NCBI Taxonomy" id="156304"/>
    <lineage>
        <taxon>Eukaryota</taxon>
        <taxon>Metazoa</taxon>
        <taxon>Ecdysozoa</taxon>
        <taxon>Arthropoda</taxon>
        <taxon>Hexapoda</taxon>
        <taxon>Insecta</taxon>
        <taxon>Pterygota</taxon>
        <taxon>Neoptera</taxon>
        <taxon>Endopterygota</taxon>
        <taxon>Hymenoptera</taxon>
        <taxon>Apocrita</taxon>
        <taxon>Aculeata</taxon>
        <taxon>Apoidea</taxon>
        <taxon>Anthophila</taxon>
        <taxon>Apidae</taxon>
        <taxon>Ceratina</taxon>
        <taxon>Zadontomerus</taxon>
    </lineage>
</organism>
<dbReference type="SUPFAM" id="SSF50978">
    <property type="entry name" value="WD40 repeat-like"/>
    <property type="match status" value="1"/>
</dbReference>
<reference evidence="5" key="1">
    <citation type="submission" date="2025-08" db="UniProtKB">
        <authorList>
            <consortium name="RefSeq"/>
        </authorList>
    </citation>
    <scope>IDENTIFICATION</scope>
    <source>
        <tissue evidence="5">Whole body</tissue>
    </source>
</reference>
<gene>
    <name evidence="5" type="primary">LOC108628449</name>
</gene>
<dbReference type="Gene3D" id="2.130.10.10">
    <property type="entry name" value="YVTN repeat-like/Quinoprotein amine dehydrogenase"/>
    <property type="match status" value="2"/>
</dbReference>
<dbReference type="InterPro" id="IPR036322">
    <property type="entry name" value="WD40_repeat_dom_sf"/>
</dbReference>
<dbReference type="RefSeq" id="XP_017885856.1">
    <property type="nucleotide sequence ID" value="XM_018030367.2"/>
</dbReference>
<dbReference type="PANTHER" id="PTHR19854">
    <property type="entry name" value="TRANSDUCIN BETA-LIKE 3"/>
    <property type="match status" value="1"/>
</dbReference>
<dbReference type="GeneID" id="108628449"/>
<evidence type="ECO:0000256" key="2">
    <source>
        <dbReference type="ARBA" id="ARBA00022737"/>
    </source>
</evidence>
<dbReference type="Proteomes" id="UP000694925">
    <property type="component" value="Unplaced"/>
</dbReference>
<dbReference type="InterPro" id="IPR001680">
    <property type="entry name" value="WD40_rpt"/>
</dbReference>
<dbReference type="Pfam" id="PF00400">
    <property type="entry name" value="WD40"/>
    <property type="match status" value="2"/>
</dbReference>
<dbReference type="SMART" id="SM00320">
    <property type="entry name" value="WD40"/>
    <property type="match status" value="4"/>
</dbReference>
<evidence type="ECO:0000313" key="5">
    <source>
        <dbReference type="RefSeq" id="XP_017885856.1"/>
    </source>
</evidence>
<evidence type="ECO:0000313" key="4">
    <source>
        <dbReference type="Proteomes" id="UP000694925"/>
    </source>
</evidence>
<dbReference type="InterPro" id="IPR015943">
    <property type="entry name" value="WD40/YVTN_repeat-like_dom_sf"/>
</dbReference>
<feature type="repeat" description="WD" evidence="3">
    <location>
        <begin position="293"/>
        <end position="310"/>
    </location>
</feature>
<protein>
    <submittedName>
        <fullName evidence="5">Guanine nucleotide-binding protein subunit beta-like protein 1</fullName>
    </submittedName>
</protein>
<keyword evidence="2" id="KW-0677">Repeat</keyword>
<dbReference type="PROSITE" id="PS50294">
    <property type="entry name" value="WD_REPEATS_REGION"/>
    <property type="match status" value="1"/>
</dbReference>
<evidence type="ECO:0000256" key="1">
    <source>
        <dbReference type="ARBA" id="ARBA00022574"/>
    </source>
</evidence>
<evidence type="ECO:0000256" key="3">
    <source>
        <dbReference type="PROSITE-ProRule" id="PRU00221"/>
    </source>
</evidence>
<sequence>MLSPDPKYIFRGNMSCVHCVLFSINPNAEHLYAGTIKGNVHIWNLNTNRELCQIPSGKESCLSLLCMNNDLFVQHKCGLIKAYKNTGSQWILNKSIDTNFYHYCRFQSLSEHEVLVPLEESTVGILSTNTFNIGLKLKCSGNEDLGEAMVIKPLRNERLVLVGYERGTVILWDIRQSRVLSSLKLESCPMALDFDNNVMKGVIGSPSDNIQTFSLSDNSLFVNNKIPLTNPGISVITIRPDAKIMAAGGWDSRVRIFSWKNLKPLAVLDQHRETVQDICFSLARTRTYDNKYLMATAAKDGYVALWDIYN</sequence>
<keyword evidence="4" id="KW-1185">Reference proteome</keyword>
<dbReference type="PROSITE" id="PS50082">
    <property type="entry name" value="WD_REPEATS_2"/>
    <property type="match status" value="1"/>
</dbReference>
<dbReference type="AlphaFoldDB" id="A0AAJ7NAM0"/>
<name>A0AAJ7NAM0_9HYME</name>
<dbReference type="PANTHER" id="PTHR19854:SF1">
    <property type="entry name" value="GUANINE NUCLEOTIDE-BINDING PROTEIN SUBUNIT BETA-LIKE PROTEIN 1"/>
    <property type="match status" value="1"/>
</dbReference>
<keyword evidence="1 3" id="KW-0853">WD repeat</keyword>
<dbReference type="PROSITE" id="PS00678">
    <property type="entry name" value="WD_REPEATS_1"/>
    <property type="match status" value="1"/>
</dbReference>
<proteinExistence type="predicted"/>
<accession>A0AAJ7NAM0</accession>